<dbReference type="Pfam" id="PF01266">
    <property type="entry name" value="DAO"/>
    <property type="match status" value="1"/>
</dbReference>
<reference evidence="4 5" key="2">
    <citation type="submission" date="2016-02" db="EMBL/GenBank/DDBJ databases">
        <authorList>
            <person name="Wen L."/>
            <person name="He K."/>
            <person name="Yang H."/>
        </authorList>
    </citation>
    <scope>NUCLEOTIDE SEQUENCE [LARGE SCALE GENOMIC DNA]</scope>
    <source>
        <strain evidence="4 5">AGD 8-3</strain>
    </source>
</reference>
<protein>
    <submittedName>
        <fullName evidence="4">D-amino acid dehydrogenase small subunit</fullName>
        <ecNumber evidence="4">1.4.99.6</ecNumber>
    </submittedName>
</protein>
<dbReference type="PANTHER" id="PTHR13847">
    <property type="entry name" value="SARCOSINE DEHYDROGENASE-RELATED"/>
    <property type="match status" value="1"/>
</dbReference>
<keyword evidence="2" id="KW-0812">Transmembrane</keyword>
<dbReference type="EC" id="1.4.99.6" evidence="4"/>
<accession>A0A109UM52</accession>
<evidence type="ECO:0000259" key="3">
    <source>
        <dbReference type="Pfam" id="PF01266"/>
    </source>
</evidence>
<dbReference type="Gene3D" id="3.30.9.10">
    <property type="entry name" value="D-Amino Acid Oxidase, subunit A, domain 2"/>
    <property type="match status" value="1"/>
</dbReference>
<feature type="transmembrane region" description="Helical" evidence="2">
    <location>
        <begin position="7"/>
        <end position="26"/>
    </location>
</feature>
<dbReference type="AlphaFoldDB" id="A0A109UM52"/>
<dbReference type="Gene3D" id="3.50.50.60">
    <property type="entry name" value="FAD/NAD(P)-binding domain"/>
    <property type="match status" value="2"/>
</dbReference>
<dbReference type="InterPro" id="IPR006076">
    <property type="entry name" value="FAD-dep_OxRdtase"/>
</dbReference>
<dbReference type="RefSeq" id="WP_066449583.1">
    <property type="nucleotide sequence ID" value="NZ_CP014226.1"/>
</dbReference>
<dbReference type="KEGG" id="hco:LOKO_02464"/>
<keyword evidence="1 4" id="KW-0560">Oxidoreductase</keyword>
<dbReference type="Proteomes" id="UP000063387">
    <property type="component" value="Chromosome"/>
</dbReference>
<evidence type="ECO:0000313" key="4">
    <source>
        <dbReference type="EMBL" id="AMD01524.1"/>
    </source>
</evidence>
<gene>
    <name evidence="4" type="primary">dadA_1</name>
    <name evidence="4" type="ORF">LOKO_02464</name>
</gene>
<keyword evidence="5" id="KW-1185">Reference proteome</keyword>
<keyword evidence="2" id="KW-1133">Transmembrane helix</keyword>
<name>A0A109UM52_9GAMM</name>
<dbReference type="GO" id="GO:0016491">
    <property type="term" value="F:oxidoreductase activity"/>
    <property type="evidence" value="ECO:0007669"/>
    <property type="project" value="UniProtKB-KW"/>
</dbReference>
<dbReference type="STRING" id="507626.LOKO_02464"/>
<dbReference type="SUPFAM" id="SSF51905">
    <property type="entry name" value="FAD/NAD(P)-binding domain"/>
    <property type="match status" value="1"/>
</dbReference>
<proteinExistence type="predicted"/>
<dbReference type="GO" id="GO:0005737">
    <property type="term" value="C:cytoplasm"/>
    <property type="evidence" value="ECO:0007669"/>
    <property type="project" value="TreeGrafter"/>
</dbReference>
<reference evidence="4 5" key="1">
    <citation type="journal article" date="2016" name="Genome Announc.">
        <title>Draft Genome Sequence of 'Halomonas chromatireducens' Strain AGD 8-3, a Haloalkaliphilic Chromate- and Selenite-Reducing Gammaproteobacterium.</title>
        <authorList>
            <person name="Sharko F.S."/>
            <person name="Shapovalova A.A."/>
            <person name="Tsygankova S.V."/>
            <person name="Komova A.V."/>
            <person name="Boulygina E.S."/>
            <person name="Teslyuk A.B."/>
            <person name="Gotovtsev P.M."/>
            <person name="Namsaraev Z.B."/>
            <person name="Khijniak T.V."/>
            <person name="Nedoluzhko A.V."/>
            <person name="Vasilov R.G."/>
        </authorList>
    </citation>
    <scope>NUCLEOTIDE SEQUENCE [LARGE SCALE GENOMIC DNA]</scope>
    <source>
        <strain evidence="4 5">AGD 8-3</strain>
    </source>
</reference>
<keyword evidence="2" id="KW-0472">Membrane</keyword>
<dbReference type="PANTHER" id="PTHR13847:SF289">
    <property type="entry name" value="GLYCINE OXIDASE"/>
    <property type="match status" value="1"/>
</dbReference>
<dbReference type="SUPFAM" id="SSF54373">
    <property type="entry name" value="FAD-linked reductases, C-terminal domain"/>
    <property type="match status" value="1"/>
</dbReference>
<dbReference type="InterPro" id="IPR036188">
    <property type="entry name" value="FAD/NAD-bd_sf"/>
</dbReference>
<organism evidence="4 5">
    <name type="scientific">Halomonas chromatireducens</name>
    <dbReference type="NCBI Taxonomy" id="507626"/>
    <lineage>
        <taxon>Bacteria</taxon>
        <taxon>Pseudomonadati</taxon>
        <taxon>Pseudomonadota</taxon>
        <taxon>Gammaproteobacteria</taxon>
        <taxon>Oceanospirillales</taxon>
        <taxon>Halomonadaceae</taxon>
        <taxon>Halomonas</taxon>
    </lineage>
</organism>
<dbReference type="OrthoDB" id="9805337at2"/>
<evidence type="ECO:0000256" key="1">
    <source>
        <dbReference type="ARBA" id="ARBA00023002"/>
    </source>
</evidence>
<evidence type="ECO:0000256" key="2">
    <source>
        <dbReference type="SAM" id="Phobius"/>
    </source>
</evidence>
<evidence type="ECO:0000313" key="5">
    <source>
        <dbReference type="Proteomes" id="UP000063387"/>
    </source>
</evidence>
<dbReference type="EMBL" id="CP014226">
    <property type="protein sequence ID" value="AMD01524.1"/>
    <property type="molecule type" value="Genomic_DNA"/>
</dbReference>
<dbReference type="PATRIC" id="fig|507626.3.peg.2461"/>
<sequence>MHPPQQADVAIIGAGIVGLATAWALLDQGREVVLIDPGSPGGEASSGNAATLANYAVEPLARPSLLPSLPSLLFSPDSPFHLRWRHLLRLTPWLLRFVGAARRSQAEHASRVLCHLLAPSRHDWLALHASIQSDDSVAAAMHQRGALYFFRQSRNWKAARSDFEQRQRLGVAQAYLDAQEVASLEPALEGVAKGAILFPDACHLGDPSQLAACLARKLERRGATFIPARAASLKRHARGACIHTDAGSWLAEQVVVAAGAWSQPLARSAGNRIPLEVERGYHLEFSGAEALLRRPCCPAENAFYMTPLAGRLRIAGTVELGHPADPANPARLAYLRRHAEAMFGPLGPASHEWLGLRPSLPDSLPVIGPAAMPNVTYAFGHGHLGLTLAPTTGRLVAASLAGKAPDWLRHCHASRFGR</sequence>
<feature type="domain" description="FAD dependent oxidoreductase" evidence="3">
    <location>
        <begin position="8"/>
        <end position="398"/>
    </location>
</feature>